<dbReference type="CDD" id="cd11586">
    <property type="entry name" value="VbhA_like"/>
    <property type="match status" value="1"/>
</dbReference>
<accession>A0A1T4V115</accession>
<dbReference type="AlphaFoldDB" id="A0A1T4V115"/>
<protein>
    <recommendedName>
        <fullName evidence="3">Antitoxin VbhA domain-containing protein</fullName>
    </recommendedName>
</protein>
<dbReference type="Proteomes" id="UP000242432">
    <property type="component" value="Unassembled WGS sequence"/>
</dbReference>
<dbReference type="Gene3D" id="1.10.8.1050">
    <property type="entry name" value="Antitoxin VbhA-like"/>
    <property type="match status" value="1"/>
</dbReference>
<dbReference type="STRING" id="83771.SAMN02910357_01363"/>
<name>A0A1T4V115_9GAMM</name>
<evidence type="ECO:0008006" key="3">
    <source>
        <dbReference type="Google" id="ProtNLM"/>
    </source>
</evidence>
<dbReference type="InterPro" id="IPR043038">
    <property type="entry name" value="VbhA_sf"/>
</dbReference>
<evidence type="ECO:0000313" key="2">
    <source>
        <dbReference type="Proteomes" id="UP000242432"/>
    </source>
</evidence>
<evidence type="ECO:0000313" key="1">
    <source>
        <dbReference type="EMBL" id="SKA58331.1"/>
    </source>
</evidence>
<keyword evidence="2" id="KW-1185">Reference proteome</keyword>
<dbReference type="EMBL" id="FUXX01000004">
    <property type="protein sequence ID" value="SKA58331.1"/>
    <property type="molecule type" value="Genomic_DNA"/>
</dbReference>
<dbReference type="InterPro" id="IPR033788">
    <property type="entry name" value="VbhA-like"/>
</dbReference>
<proteinExistence type="predicted"/>
<sequence>MLLDEVKATLAMENLYLSEEQEKLLQSYADGEISFKEFQEQILKITEDNKVA</sequence>
<dbReference type="RefSeq" id="WP_156027227.1">
    <property type="nucleotide sequence ID" value="NZ_FUXX01000004.1"/>
</dbReference>
<organism evidence="1 2">
    <name type="scientific">Succinivibrio dextrinosolvens DSM 3072</name>
    <dbReference type="NCBI Taxonomy" id="1123324"/>
    <lineage>
        <taxon>Bacteria</taxon>
        <taxon>Pseudomonadati</taxon>
        <taxon>Pseudomonadota</taxon>
        <taxon>Gammaproteobacteria</taxon>
        <taxon>Aeromonadales</taxon>
        <taxon>Succinivibrionaceae</taxon>
        <taxon>Succinivibrio</taxon>
    </lineage>
</organism>
<gene>
    <name evidence="1" type="ORF">SAMN02745213_00402</name>
</gene>
<reference evidence="2" key="1">
    <citation type="submission" date="2017-02" db="EMBL/GenBank/DDBJ databases">
        <authorList>
            <person name="Varghese N."/>
            <person name="Submissions S."/>
        </authorList>
    </citation>
    <scope>NUCLEOTIDE SEQUENCE [LARGE SCALE GENOMIC DNA]</scope>
    <source>
        <strain evidence="2">DSM 3072</strain>
    </source>
</reference>